<dbReference type="Gene3D" id="3.40.50.300">
    <property type="entry name" value="P-loop containing nucleotide triphosphate hydrolases"/>
    <property type="match status" value="1"/>
</dbReference>
<keyword evidence="2" id="KW-0540">Nuclease</keyword>
<dbReference type="RefSeq" id="WP_328986132.1">
    <property type="nucleotide sequence ID" value="NZ_CP121472.1"/>
</dbReference>
<accession>A0ABZ0S5F0</accession>
<evidence type="ECO:0000256" key="1">
    <source>
        <dbReference type="SAM" id="MobiDB-lite"/>
    </source>
</evidence>
<dbReference type="Proteomes" id="UP001432180">
    <property type="component" value="Chromosome"/>
</dbReference>
<name>A0ABZ0S5F0_9GAMM</name>
<keyword evidence="2" id="KW-0255">Endonuclease</keyword>
<keyword evidence="3" id="KW-1185">Reference proteome</keyword>
<feature type="compositionally biased region" description="Basic residues" evidence="1">
    <location>
        <begin position="551"/>
        <end position="560"/>
    </location>
</feature>
<dbReference type="EMBL" id="CP121472">
    <property type="protein sequence ID" value="WPL15567.1"/>
    <property type="molecule type" value="Genomic_DNA"/>
</dbReference>
<dbReference type="InterPro" id="IPR050742">
    <property type="entry name" value="Helicase_Restrict-Modif_Enz"/>
</dbReference>
<gene>
    <name evidence="2" type="ORF">Thiowin_00468</name>
</gene>
<dbReference type="GO" id="GO:0004519">
    <property type="term" value="F:endonuclease activity"/>
    <property type="evidence" value="ECO:0007669"/>
    <property type="project" value="UniProtKB-KW"/>
</dbReference>
<sequence>MTASMSQAEIPLQPVDRPVICNPYLEPDAHWEYERTTGAALKTLARRPAGYWYKTDRAGSAITQGDMFGDEQHDDLPLVNRLRDDVRRWREADYRGASNVTRALLAHWARADAPRRLFFCQREAVETLIYLVELRLPRRSSRTGFRNFSVSDEDIRRLLAGEKPTFDAGTADFHPTLCDQPANPDLRPLTRLACKMATGSGKTVVMAMLIAWAFCNRGTHRASREYPNAVLVCCPNLTVKERLQVLRPDIEGNYYTVFDLVPMKYRPLLQTGKVMVMNWHGFAPESAHKEGDKTWAVVDKGPETREVFAERILKDLTDRMPILVLNDEGHHCWRPDQQTLSLANELPSQLGDMIREATVWVEGLDKLNNALGHGERGIAWCVDLSATPFYLQGSGHPEGRPFPWIVSDFGLVDAIESGLVKIPRLPVQDTTGRPDPYYFRLWEGLRGRLQPAEFLPGRAKKPKPEVVYREAQGALVQMAGQWVERFRQMQAATPGQEQAPPVLILVCDNTDIAEVFYRKISGEEQVEQVTQADVEAVAAGDSQADGSQASPRKRRKKAKPKSITVYGKGEIYPEFFSNTAEVKHTIRIDSKLLAEAESEDPAKRRSDAAEALRRVVATVGKVGEPGEHVRCVVSVSMLTEGWDANNVTQILGLRAFGSQLLCEQVVGRGLRRMDYTPDPETGLLTEEYVDVYGIPFSVIPYKGRETGGGPPPEDETKNHVKADPTRAAWEMRFPVVEGYAFALIKNQIRCDIDAMEGLQIEPNQEPTATFVRAAVGYQVGPASKSSAQFGFQEQNRDDYYAQTHLQTIQFEIARMIVRDLEQGVGGADDRERRVLQLKSRHQLFPQVYRFVQAYTARKVDFKGLSGQSRCELGLQKYVERIVERVRDAIVPDDSAGEAPLLPLLNRYQPMGTTADVNFKTTRPVHATQYSHIDQVVLDTEKWEATVAFRLEQCVSQDTVRCYARNDNLGLVIPYEYMGIAHNYGPDFLVRLNLEDVNFTLLLEVKGFEDDKTKAKHGAAKRWVAAVNNWGKLGRWDFHVCRDADLLNREIGHLCKVARQGGRGIS</sequence>
<feature type="region of interest" description="Disordered" evidence="1">
    <location>
        <begin position="538"/>
        <end position="561"/>
    </location>
</feature>
<reference evidence="2 3" key="1">
    <citation type="journal article" date="2023" name="Microorganisms">
        <title>Thiorhodovibrio frisius and Trv. litoralis spp. nov., Two Novel Members from a Clade of Fastidious Purple Sulfur Bacteria That Exhibit Unique Red-Shifted Light-Harvesting Capabilities.</title>
        <authorList>
            <person name="Methner A."/>
            <person name="Kuzyk S.B."/>
            <person name="Petersen J."/>
            <person name="Bauer S."/>
            <person name="Brinkmann H."/>
            <person name="Sichau K."/>
            <person name="Wanner G."/>
            <person name="Wolf J."/>
            <person name="Neumann-Schaal M."/>
            <person name="Henke P."/>
            <person name="Tank M."/>
            <person name="Sproer C."/>
            <person name="Bunk B."/>
            <person name="Overmann J."/>
        </authorList>
    </citation>
    <scope>NUCLEOTIDE SEQUENCE [LARGE SCALE GENOMIC DNA]</scope>
    <source>
        <strain evidence="2 3">DSM 6702</strain>
    </source>
</reference>
<organism evidence="2 3">
    <name type="scientific">Thiorhodovibrio winogradskyi</name>
    <dbReference type="NCBI Taxonomy" id="77007"/>
    <lineage>
        <taxon>Bacteria</taxon>
        <taxon>Pseudomonadati</taxon>
        <taxon>Pseudomonadota</taxon>
        <taxon>Gammaproteobacteria</taxon>
        <taxon>Chromatiales</taxon>
        <taxon>Chromatiaceae</taxon>
        <taxon>Thiorhodovibrio</taxon>
    </lineage>
</organism>
<dbReference type="PANTHER" id="PTHR47396">
    <property type="entry name" value="TYPE I RESTRICTION ENZYME ECOKI R PROTEIN"/>
    <property type="match status" value="1"/>
</dbReference>
<evidence type="ECO:0000313" key="3">
    <source>
        <dbReference type="Proteomes" id="UP001432180"/>
    </source>
</evidence>
<keyword evidence="2" id="KW-0378">Hydrolase</keyword>
<evidence type="ECO:0000313" key="2">
    <source>
        <dbReference type="EMBL" id="WPL15567.1"/>
    </source>
</evidence>
<proteinExistence type="predicted"/>
<dbReference type="SUPFAM" id="SSF52540">
    <property type="entry name" value="P-loop containing nucleoside triphosphate hydrolases"/>
    <property type="match status" value="2"/>
</dbReference>
<dbReference type="InterPro" id="IPR027417">
    <property type="entry name" value="P-loop_NTPase"/>
</dbReference>
<dbReference type="PANTHER" id="PTHR47396:SF1">
    <property type="entry name" value="ATP-DEPENDENT HELICASE IRC3-RELATED"/>
    <property type="match status" value="1"/>
</dbReference>
<protein>
    <submittedName>
        <fullName evidence="2">Restriction endonuclease</fullName>
    </submittedName>
</protein>